<dbReference type="AlphaFoldDB" id="A0ABD0L8Y5"/>
<evidence type="ECO:0000313" key="2">
    <source>
        <dbReference type="EMBL" id="KAK7495643.1"/>
    </source>
</evidence>
<proteinExistence type="predicted"/>
<reference evidence="2 3" key="1">
    <citation type="journal article" date="2023" name="Sci. Data">
        <title>Genome assembly of the Korean intertidal mud-creeper Batillaria attramentaria.</title>
        <authorList>
            <person name="Patra A.K."/>
            <person name="Ho P.T."/>
            <person name="Jun S."/>
            <person name="Lee S.J."/>
            <person name="Kim Y."/>
            <person name="Won Y.J."/>
        </authorList>
    </citation>
    <scope>NUCLEOTIDE SEQUENCE [LARGE SCALE GENOMIC DNA]</scope>
    <source>
        <strain evidence="2">Wonlab-2016</strain>
    </source>
</reference>
<feature type="compositionally biased region" description="Basic and acidic residues" evidence="1">
    <location>
        <begin position="1"/>
        <end position="12"/>
    </location>
</feature>
<dbReference type="EMBL" id="JACVVK020000073">
    <property type="protein sequence ID" value="KAK7495643.1"/>
    <property type="molecule type" value="Genomic_DNA"/>
</dbReference>
<evidence type="ECO:0000313" key="3">
    <source>
        <dbReference type="Proteomes" id="UP001519460"/>
    </source>
</evidence>
<feature type="compositionally biased region" description="Pro residues" evidence="1">
    <location>
        <begin position="595"/>
        <end position="619"/>
    </location>
</feature>
<feature type="compositionally biased region" description="Basic and acidic residues" evidence="1">
    <location>
        <begin position="342"/>
        <end position="358"/>
    </location>
</feature>
<feature type="compositionally biased region" description="Basic residues" evidence="1">
    <location>
        <begin position="418"/>
        <end position="427"/>
    </location>
</feature>
<keyword evidence="3" id="KW-1185">Reference proteome</keyword>
<evidence type="ECO:0000256" key="1">
    <source>
        <dbReference type="SAM" id="MobiDB-lite"/>
    </source>
</evidence>
<feature type="compositionally biased region" description="Basic and acidic residues" evidence="1">
    <location>
        <begin position="266"/>
        <end position="281"/>
    </location>
</feature>
<feature type="compositionally biased region" description="Basic and acidic residues" evidence="1">
    <location>
        <begin position="156"/>
        <end position="189"/>
    </location>
</feature>
<feature type="compositionally biased region" description="Low complexity" evidence="1">
    <location>
        <begin position="445"/>
        <end position="457"/>
    </location>
</feature>
<feature type="region of interest" description="Disordered" evidence="1">
    <location>
        <begin position="108"/>
        <end position="192"/>
    </location>
</feature>
<feature type="region of interest" description="Disordered" evidence="1">
    <location>
        <begin position="553"/>
        <end position="619"/>
    </location>
</feature>
<dbReference type="Proteomes" id="UP001519460">
    <property type="component" value="Unassembled WGS sequence"/>
</dbReference>
<feature type="compositionally biased region" description="Basic residues" evidence="1">
    <location>
        <begin position="244"/>
        <end position="253"/>
    </location>
</feature>
<accession>A0ABD0L8Y5</accession>
<gene>
    <name evidence="2" type="ORF">BaRGS_00013090</name>
</gene>
<sequence length="619" mass="67505">MEKEQQDAEQPAKKRPRLEPSATVTSGTCSTGEGKSKAAYPLSGPSNVLSRVMESVDSKPPPQLEGRGGGELSFVKKQVQTAHNAPHPMVHVKTEPGSTVVTTVTQDRPVASTKEQTPVPVVADVKQEPGLVTSRAPEKLSLRDYRQRQPMVQPARDSHQHPPVREANHTLSSRDTKPSPQQKELKHESVVMPDHLQLKEAKVVVQDLQHSHGHDRLMFTSAQNAADASRKRHHGDNGSDPDKRRHHHHHHSRGSHDGQRVLPESGESRRHSVKGEERECGRLSIGGHDSEKNSPHSPLKLHIKRESSGAHHIRHSSHSSQSSSPLKVKIKRDPETSSMHTATEDDARPPKEKKESLKVRLSLPSATSSSQGDKHSRHKMQDNTAPHQKITILMGAEGGGSSNARVLPSSHNSNGHNDRRRSKHSRGGSHEHHDSQYPGYPSGTSSDASMRRSASSSVMLAGAPPPPPEATASTVNIHYGGGSGGNFHHSGRPLLQSQYSGFSLGDGFLNTLPADIFEPDTPTGAGDLNGLGGFEAPQTPTADNMKQVRAHMQQMMAQHSHKSQSERIHQHHSLHNSSHLPPQQLLYLRDNRFSQPPPLPPPLPPDPNPPPPPPPPPSH</sequence>
<comment type="caution">
    <text evidence="2">The sequence shown here is derived from an EMBL/GenBank/DDBJ whole genome shotgun (WGS) entry which is preliminary data.</text>
</comment>
<feature type="compositionally biased region" description="Polar residues" evidence="1">
    <location>
        <begin position="22"/>
        <end position="33"/>
    </location>
</feature>
<feature type="compositionally biased region" description="Basic and acidic residues" evidence="1">
    <location>
        <begin position="136"/>
        <end position="147"/>
    </location>
</feature>
<feature type="region of interest" description="Disordered" evidence="1">
    <location>
        <begin position="224"/>
        <end position="471"/>
    </location>
</feature>
<name>A0ABD0L8Y5_9CAEN</name>
<feature type="region of interest" description="Disordered" evidence="1">
    <location>
        <begin position="1"/>
        <end position="46"/>
    </location>
</feature>
<protein>
    <submittedName>
        <fullName evidence="2">Uncharacterized protein</fullName>
    </submittedName>
</protein>
<organism evidence="2 3">
    <name type="scientific">Batillaria attramentaria</name>
    <dbReference type="NCBI Taxonomy" id="370345"/>
    <lineage>
        <taxon>Eukaryota</taxon>
        <taxon>Metazoa</taxon>
        <taxon>Spiralia</taxon>
        <taxon>Lophotrochozoa</taxon>
        <taxon>Mollusca</taxon>
        <taxon>Gastropoda</taxon>
        <taxon>Caenogastropoda</taxon>
        <taxon>Sorbeoconcha</taxon>
        <taxon>Cerithioidea</taxon>
        <taxon>Batillariidae</taxon>
        <taxon>Batillaria</taxon>
    </lineage>
</organism>